<dbReference type="InterPro" id="IPR003439">
    <property type="entry name" value="ABC_transporter-like_ATP-bd"/>
</dbReference>
<dbReference type="SMART" id="SM00382">
    <property type="entry name" value="AAA"/>
    <property type="match status" value="1"/>
</dbReference>
<dbReference type="Proteomes" id="UP000005289">
    <property type="component" value="Chromosome"/>
</dbReference>
<evidence type="ECO:0000259" key="5">
    <source>
        <dbReference type="PROSITE" id="PS50893"/>
    </source>
</evidence>
<dbReference type="SUPFAM" id="SSF52540">
    <property type="entry name" value="P-loop containing nucleoside triphosphate hydrolases"/>
    <property type="match status" value="1"/>
</dbReference>
<dbReference type="InterPro" id="IPR027417">
    <property type="entry name" value="P-loop_NTPase"/>
</dbReference>
<dbReference type="KEGG" id="tti:THITH_10035"/>
<evidence type="ECO:0000256" key="3">
    <source>
        <dbReference type="ARBA" id="ARBA00022741"/>
    </source>
</evidence>
<dbReference type="STRING" id="713585.THITH_10035"/>
<sequence length="395" mass="43878">MRLRGVGKTYAVYAQPVDRLLELVSRRKRHQEFTALAPLDLDVYTGESLGIVGSNGAGKSTLMHLLVGSHQPSSGEMEIHGTVLGLLELGVGFHPEFSGLQNIFFYADTLGLDRRFVRARIPEIIAFSEIGGFIDQPLRTYSTGMKVRLAFALVASLDPDILIVDEALAVGDLHFQKKCIDRMTAFRRANKTIVFCSHSRYQIEQFCDRVLWLDQGRVRMLGTPADVMARYEAEQLALSDDDRLGTGNRAQTRVRIDEFTLLTPQPMSEGDDLVVRWSTDTDPDVRYHVSVSLKLDSGRGLAVVGTQFRGDAPCQGPQQGTLAFPSVPLLGGIYSLQLRVWDDEALIEIDERYIDNVVVRRSDAQLGIMRLPYHWRVEPGKSGAPVPPAAPSPNE</sequence>
<evidence type="ECO:0000256" key="2">
    <source>
        <dbReference type="ARBA" id="ARBA00022448"/>
    </source>
</evidence>
<dbReference type="GO" id="GO:0016020">
    <property type="term" value="C:membrane"/>
    <property type="evidence" value="ECO:0007669"/>
    <property type="project" value="InterPro"/>
</dbReference>
<dbReference type="PANTHER" id="PTHR46743:SF2">
    <property type="entry name" value="TEICHOIC ACIDS EXPORT ATP-BINDING PROTEIN TAGH"/>
    <property type="match status" value="1"/>
</dbReference>
<dbReference type="GO" id="GO:0140359">
    <property type="term" value="F:ABC-type transporter activity"/>
    <property type="evidence" value="ECO:0007669"/>
    <property type="project" value="InterPro"/>
</dbReference>
<dbReference type="InterPro" id="IPR050683">
    <property type="entry name" value="Bact_Polysacc_Export_ATP-bd"/>
</dbReference>
<dbReference type="InterPro" id="IPR015860">
    <property type="entry name" value="ABC_transpr_TagH-like"/>
</dbReference>
<evidence type="ECO:0000313" key="7">
    <source>
        <dbReference type="Proteomes" id="UP000005289"/>
    </source>
</evidence>
<dbReference type="AlphaFoldDB" id="W0DJA8"/>
<dbReference type="HOGENOM" id="CLU_000604_101_1_6"/>
<dbReference type="GO" id="GO:0005524">
    <property type="term" value="F:ATP binding"/>
    <property type="evidence" value="ECO:0007669"/>
    <property type="project" value="UniProtKB-KW"/>
</dbReference>
<feature type="domain" description="ABC transporter" evidence="5">
    <location>
        <begin position="21"/>
        <end position="240"/>
    </location>
</feature>
<name>W0DJA8_9GAMM</name>
<protein>
    <submittedName>
        <fullName evidence="6">ABC transporter</fullName>
    </submittedName>
</protein>
<dbReference type="Gene3D" id="3.40.50.300">
    <property type="entry name" value="P-loop containing nucleotide triphosphate hydrolases"/>
    <property type="match status" value="1"/>
</dbReference>
<dbReference type="GO" id="GO:0016887">
    <property type="term" value="F:ATP hydrolysis activity"/>
    <property type="evidence" value="ECO:0007669"/>
    <property type="project" value="InterPro"/>
</dbReference>
<reference evidence="6 7" key="1">
    <citation type="submission" date="2013-12" db="EMBL/GenBank/DDBJ databases">
        <authorList>
            <consortium name="DOE Joint Genome Institute"/>
            <person name="Muyzer G."/>
            <person name="Huntemann M."/>
            <person name="Han J."/>
            <person name="Chen A."/>
            <person name="Kyrpides N."/>
            <person name="Mavromatis K."/>
            <person name="Markowitz V."/>
            <person name="Palaniappan K."/>
            <person name="Ivanova N."/>
            <person name="Schaumberg A."/>
            <person name="Pati A."/>
            <person name="Liolios K."/>
            <person name="Nordberg H.P."/>
            <person name="Cantor M.N."/>
            <person name="Hua S.X."/>
            <person name="Woyke T."/>
        </authorList>
    </citation>
    <scope>NUCLEOTIDE SEQUENCE [LARGE SCALE GENOMIC DNA]</scope>
    <source>
        <strain evidence="6 7">ARh 1</strain>
    </source>
</reference>
<dbReference type="PANTHER" id="PTHR46743">
    <property type="entry name" value="TEICHOIC ACIDS EXPORT ATP-BINDING PROTEIN TAGH"/>
    <property type="match status" value="1"/>
</dbReference>
<organism evidence="6 7">
    <name type="scientific">Thioalkalivibrio paradoxus ARh 1</name>
    <dbReference type="NCBI Taxonomy" id="713585"/>
    <lineage>
        <taxon>Bacteria</taxon>
        <taxon>Pseudomonadati</taxon>
        <taxon>Pseudomonadota</taxon>
        <taxon>Gammaproteobacteria</taxon>
        <taxon>Chromatiales</taxon>
        <taxon>Ectothiorhodospiraceae</taxon>
        <taxon>Thioalkalivibrio</taxon>
    </lineage>
</organism>
<proteinExistence type="inferred from homology"/>
<dbReference type="CDD" id="cd03220">
    <property type="entry name" value="ABC_KpsT_Wzt"/>
    <property type="match status" value="1"/>
</dbReference>
<dbReference type="PROSITE" id="PS50893">
    <property type="entry name" value="ABC_TRANSPORTER_2"/>
    <property type="match status" value="1"/>
</dbReference>
<keyword evidence="4" id="KW-0067">ATP-binding</keyword>
<dbReference type="Pfam" id="PF00005">
    <property type="entry name" value="ABC_tran"/>
    <property type="match status" value="1"/>
</dbReference>
<comment type="similarity">
    <text evidence="1">Belongs to the ABC transporter superfamily.</text>
</comment>
<gene>
    <name evidence="6" type="ORF">THITH_10035</name>
</gene>
<evidence type="ECO:0000256" key="4">
    <source>
        <dbReference type="ARBA" id="ARBA00022840"/>
    </source>
</evidence>
<dbReference type="InterPro" id="IPR003593">
    <property type="entry name" value="AAA+_ATPase"/>
</dbReference>
<keyword evidence="7" id="KW-1185">Reference proteome</keyword>
<accession>W0DJA8</accession>
<evidence type="ECO:0000256" key="1">
    <source>
        <dbReference type="ARBA" id="ARBA00005417"/>
    </source>
</evidence>
<keyword evidence="2" id="KW-0813">Transport</keyword>
<evidence type="ECO:0000313" key="6">
    <source>
        <dbReference type="EMBL" id="AHE98536.1"/>
    </source>
</evidence>
<keyword evidence="3" id="KW-0547">Nucleotide-binding</keyword>
<dbReference type="EMBL" id="CP007029">
    <property type="protein sequence ID" value="AHE98536.1"/>
    <property type="molecule type" value="Genomic_DNA"/>
</dbReference>